<dbReference type="InterPro" id="IPR021877">
    <property type="entry name" value="DUF3487"/>
</dbReference>
<dbReference type="Pfam" id="PF11990">
    <property type="entry name" value="DUF3487"/>
    <property type="match status" value="1"/>
</dbReference>
<gene>
    <name evidence="1" type="ORF">CEP48_00255</name>
</gene>
<evidence type="ECO:0000313" key="2">
    <source>
        <dbReference type="Proteomes" id="UP000955338"/>
    </source>
</evidence>
<dbReference type="Proteomes" id="UP000955338">
    <property type="component" value="Chromosome"/>
</dbReference>
<dbReference type="EMBL" id="CP022011">
    <property type="protein sequence ID" value="QDJ13966.1"/>
    <property type="molecule type" value="Genomic_DNA"/>
</dbReference>
<organism evidence="1 2">
    <name type="scientific">Mergibacter septicus</name>
    <dbReference type="NCBI Taxonomy" id="221402"/>
    <lineage>
        <taxon>Bacteria</taxon>
        <taxon>Pseudomonadati</taxon>
        <taxon>Pseudomonadota</taxon>
        <taxon>Gammaproteobacteria</taxon>
        <taxon>Pasteurellales</taxon>
        <taxon>Pasteurellaceae</taxon>
        <taxon>Mergibacter</taxon>
    </lineage>
</organism>
<sequence length="119" mass="13814">MTNNTIPFIPERLNRQPVVFRGMTISELLIVFGIGAIVGLVMGILLILLLGDWAIIPTCIAIFAFLFLFWGGSIISRVKRGKSDTWLPRFLEFKFYQYRFFSVINASTYYSIRRERQIK</sequence>
<keyword evidence="2" id="KW-1185">Reference proteome</keyword>
<reference evidence="1" key="1">
    <citation type="submission" date="2017-06" db="EMBL/GenBank/DDBJ databases">
        <title>Genome sequencing of pathogenic and non-pathogenic strains within Bisgaard taxon 40.</title>
        <authorList>
            <person name="Ladner J.T."/>
            <person name="Lovett S.P."/>
            <person name="Koroleva G."/>
            <person name="Lorch J.M."/>
        </authorList>
    </citation>
    <scope>NUCLEOTIDE SEQUENCE</scope>
    <source>
        <strain evidence="1">27576-1-I1</strain>
    </source>
</reference>
<dbReference type="RefSeq" id="WP_261919952.1">
    <property type="nucleotide sequence ID" value="NZ_CP022011.1"/>
</dbReference>
<accession>A0A8D4J129</accession>
<name>A0A8D4J129_9PAST</name>
<evidence type="ECO:0000313" key="1">
    <source>
        <dbReference type="EMBL" id="QDJ13966.1"/>
    </source>
</evidence>
<dbReference type="NCBIfam" id="TIGR03750">
    <property type="entry name" value="conj_TIGR03750"/>
    <property type="match status" value="1"/>
</dbReference>
<protein>
    <submittedName>
        <fullName evidence="1">TIGR03750 family conjugal transfer protein</fullName>
    </submittedName>
</protein>
<dbReference type="AlphaFoldDB" id="A0A8D4J129"/>
<proteinExistence type="predicted"/>